<evidence type="ECO:0000313" key="5">
    <source>
        <dbReference type="EMBL" id="SOY77913.1"/>
    </source>
</evidence>
<dbReference type="Proteomes" id="UP000256297">
    <property type="component" value="Plasmid CBM2589_p"/>
</dbReference>
<feature type="coiled-coil region" evidence="2">
    <location>
        <begin position="85"/>
        <end position="112"/>
    </location>
</feature>
<dbReference type="GO" id="GO:0006313">
    <property type="term" value="P:DNA transposition"/>
    <property type="evidence" value="ECO:0007669"/>
    <property type="project" value="InterPro"/>
</dbReference>
<feature type="compositionally biased region" description="Polar residues" evidence="3">
    <location>
        <begin position="1"/>
        <end position="10"/>
    </location>
</feature>
<evidence type="ECO:0000313" key="4">
    <source>
        <dbReference type="EMBL" id="SOY76701.1"/>
    </source>
</evidence>
<evidence type="ECO:0000313" key="8">
    <source>
        <dbReference type="Proteomes" id="UP000254259"/>
    </source>
</evidence>
<dbReference type="EMBL" id="OFSP01000064">
    <property type="protein sequence ID" value="SOY76701.1"/>
    <property type="molecule type" value="Genomic_DNA"/>
</dbReference>
<keyword evidence="2" id="KW-0175">Coiled coil</keyword>
<keyword evidence="7" id="KW-0614">Plasmid</keyword>
<name>A0A375F864_9BURK</name>
<dbReference type="AlphaFoldDB" id="A0A375F864"/>
<dbReference type="InterPro" id="IPR002514">
    <property type="entry name" value="Transposase_8"/>
</dbReference>
<feature type="region of interest" description="Disordered" evidence="3">
    <location>
        <begin position="1"/>
        <end position="26"/>
    </location>
</feature>
<protein>
    <submittedName>
        <fullName evidence="5">Transposase</fullName>
    </submittedName>
</protein>
<evidence type="ECO:0000256" key="2">
    <source>
        <dbReference type="SAM" id="Coils"/>
    </source>
</evidence>
<geneLocation type="plasmid" evidence="9">
    <name>cbm2589_p</name>
</geneLocation>
<dbReference type="GO" id="GO:0004803">
    <property type="term" value="F:transposase activity"/>
    <property type="evidence" value="ECO:0007669"/>
    <property type="project" value="InterPro"/>
</dbReference>
<evidence type="ECO:0000256" key="3">
    <source>
        <dbReference type="SAM" id="MobiDB-lite"/>
    </source>
</evidence>
<organism evidence="5">
    <name type="scientific">Cupriavidus taiwanensis</name>
    <dbReference type="NCBI Taxonomy" id="164546"/>
    <lineage>
        <taxon>Bacteria</taxon>
        <taxon>Pseudomonadati</taxon>
        <taxon>Pseudomonadota</taxon>
        <taxon>Betaproteobacteria</taxon>
        <taxon>Burkholderiales</taxon>
        <taxon>Burkholderiaceae</taxon>
        <taxon>Cupriavidus</taxon>
    </lineage>
</organism>
<dbReference type="EMBL" id="LT984815">
    <property type="protein sequence ID" value="SPD69611.1"/>
    <property type="molecule type" value="Genomic_DNA"/>
</dbReference>
<dbReference type="InterPro" id="IPR010921">
    <property type="entry name" value="Trp_repressor/repl_initiator"/>
</dbReference>
<gene>
    <name evidence="5" type="ORF">CBM2586_P310001</name>
    <name evidence="4" type="ORF">CBM2589_P310001</name>
    <name evidence="6" type="ORF">CBM2594_P240003</name>
    <name evidence="7" type="ORF">CBM2636_P20298</name>
</gene>
<geneLocation type="plasmid" evidence="8">
    <name>cbm2636p</name>
</geneLocation>
<dbReference type="PANTHER" id="PTHR37936">
    <property type="entry name" value="TRANSPOSASE INSC FOR INSERTION ELEMENT IS2A-RELATED"/>
    <property type="match status" value="1"/>
</dbReference>
<reference evidence="8 9" key="1">
    <citation type="submission" date="2018-01" db="EMBL/GenBank/DDBJ databases">
        <authorList>
            <person name="Clerissi C."/>
        </authorList>
    </citation>
    <scope>NUCLEOTIDE SEQUENCE</scope>
    <source>
        <strain evidence="5">Cupriavidus taiwanensis LMG 19430</strain>
        <strain evidence="4">Cupriavidus taiwanensis STM 3521</strain>
        <strain evidence="6">Cupriavidus taiwanensis STM 6021</strain>
        <strain evidence="7">Cupriavidus taiwanensis SWF 66322</strain>
        <plasmid evidence="9">cbm2589_p</plasmid>
        <plasmid evidence="8">cbm2636p</plasmid>
        <plasmid evidence="7">CBM2636p</plasmid>
    </source>
</reference>
<dbReference type="InterPro" id="IPR036388">
    <property type="entry name" value="WH-like_DNA-bd_sf"/>
</dbReference>
<dbReference type="Proteomes" id="UP000254259">
    <property type="component" value="Plasmid CBM2636p"/>
</dbReference>
<dbReference type="GO" id="GO:0043565">
    <property type="term" value="F:sequence-specific DNA binding"/>
    <property type="evidence" value="ECO:0007669"/>
    <property type="project" value="InterPro"/>
</dbReference>
<dbReference type="Proteomes" id="UP000257139">
    <property type="component" value="Plasmid CBM2594_p"/>
</dbReference>
<evidence type="ECO:0000313" key="9">
    <source>
        <dbReference type="Proteomes" id="UP000256297"/>
    </source>
</evidence>
<proteinExistence type="inferred from homology"/>
<evidence type="ECO:0000256" key="1">
    <source>
        <dbReference type="ARBA" id="ARBA00009964"/>
    </source>
</evidence>
<evidence type="ECO:0000313" key="6">
    <source>
        <dbReference type="EMBL" id="SPC25258.1"/>
    </source>
</evidence>
<dbReference type="EMBL" id="OGUU01000030">
    <property type="protein sequence ID" value="SPC25258.1"/>
    <property type="molecule type" value="Genomic_DNA"/>
</dbReference>
<geneLocation type="plasmid" evidence="7">
    <name>CBM2636p</name>
</geneLocation>
<accession>A0A375F864</accession>
<dbReference type="PANTHER" id="PTHR37936:SF3">
    <property type="entry name" value="TRANSPOSASE INSC FOR INSERTION ELEMENT IS2A-RELATED"/>
    <property type="match status" value="1"/>
</dbReference>
<dbReference type="Proteomes" id="UP000257016">
    <property type="component" value="Unassembled WGS sequence"/>
</dbReference>
<evidence type="ECO:0000313" key="7">
    <source>
        <dbReference type="EMBL" id="SPD69611.1"/>
    </source>
</evidence>
<dbReference type="SUPFAM" id="SSF48295">
    <property type="entry name" value="TrpR-like"/>
    <property type="match status" value="1"/>
</dbReference>
<dbReference type="Gene3D" id="1.10.10.10">
    <property type="entry name" value="Winged helix-like DNA-binding domain superfamily/Winged helix DNA-binding domain"/>
    <property type="match status" value="1"/>
</dbReference>
<dbReference type="Pfam" id="PF01527">
    <property type="entry name" value="HTH_Tnp_1"/>
    <property type="match status" value="1"/>
</dbReference>
<comment type="similarity">
    <text evidence="1">Belongs to the transposase 8 family.</text>
</comment>
<sequence length="133" mass="14717">MTSLKSNPSEGGNEALSEPERRRRRSVHEKLAIVQETLEPGVTVLEVARRHEVNPNQVSAWRKQYQDGTLAPHNIGEALVPASQLAAAMNEIRELQRLLGKKTQEAEILKEATEYTPSSSSDCALHHSALGRL</sequence>
<dbReference type="EMBL" id="OFSN01000052">
    <property type="protein sequence ID" value="SOY77913.1"/>
    <property type="molecule type" value="Genomic_DNA"/>
</dbReference>